<evidence type="ECO:0000313" key="14">
    <source>
        <dbReference type="Proteomes" id="UP000561617"/>
    </source>
</evidence>
<dbReference type="PANTHER" id="PTHR36108:SF13">
    <property type="entry name" value="COLOSSIN-B-RELATED"/>
    <property type="match status" value="1"/>
</dbReference>
<keyword evidence="8" id="KW-0472">Membrane</keyword>
<dbReference type="RefSeq" id="WP_185380416.1">
    <property type="nucleotide sequence ID" value="NZ_JAASTW010000001.1"/>
</dbReference>
<dbReference type="SUPFAM" id="SSF49478">
    <property type="entry name" value="Cna protein B-type domain"/>
    <property type="match status" value="4"/>
</dbReference>
<dbReference type="Proteomes" id="UP000561617">
    <property type="component" value="Unassembled WGS sequence"/>
</dbReference>
<feature type="domain" description="Collagen binding" evidence="10">
    <location>
        <begin position="792"/>
        <end position="918"/>
    </location>
</feature>
<reference evidence="13 14" key="1">
    <citation type="submission" date="2020-03" db="EMBL/GenBank/DDBJ databases">
        <title>Soil Listeria distribution.</title>
        <authorList>
            <person name="Liao J."/>
            <person name="Wiedmann M."/>
        </authorList>
    </citation>
    <scope>NUCLEOTIDE SEQUENCE [LARGE SCALE GENOMIC DNA]</scope>
    <source>
        <strain evidence="13 14">FSL L7-1554</strain>
    </source>
</reference>
<protein>
    <submittedName>
        <fullName evidence="13">Collagen binding domain-containing protein</fullName>
    </submittedName>
</protein>
<evidence type="ECO:0000256" key="1">
    <source>
        <dbReference type="ARBA" id="ARBA00004168"/>
    </source>
</evidence>
<evidence type="ECO:0000256" key="4">
    <source>
        <dbReference type="ARBA" id="ARBA00022525"/>
    </source>
</evidence>
<comment type="subcellular location">
    <subcellularLocation>
        <location evidence="1">Secreted</location>
        <location evidence="1">Cell wall</location>
        <topology evidence="1">Peptidoglycan-anchor</topology>
    </subcellularLocation>
</comment>
<feature type="domain" description="Collagen binding" evidence="10">
    <location>
        <begin position="518"/>
        <end position="630"/>
    </location>
</feature>
<feature type="domain" description="Collagen binding" evidence="10">
    <location>
        <begin position="933"/>
        <end position="1061"/>
    </location>
</feature>
<dbReference type="InterPro" id="IPR008456">
    <property type="entry name" value="Collagen-bd_dom"/>
</dbReference>
<dbReference type="Pfam" id="PF17961">
    <property type="entry name" value="Big_8"/>
    <property type="match status" value="1"/>
</dbReference>
<feature type="compositionally biased region" description="Polar residues" evidence="7">
    <location>
        <begin position="142"/>
        <end position="153"/>
    </location>
</feature>
<dbReference type="InterPro" id="IPR041033">
    <property type="entry name" value="SpaA_PFL_dom_1"/>
</dbReference>
<dbReference type="GO" id="GO:0007155">
    <property type="term" value="P:cell adhesion"/>
    <property type="evidence" value="ECO:0007669"/>
    <property type="project" value="InterPro"/>
</dbReference>
<feature type="region of interest" description="Disordered" evidence="7">
    <location>
        <begin position="1466"/>
        <end position="1516"/>
    </location>
</feature>
<feature type="compositionally biased region" description="Low complexity" evidence="7">
    <location>
        <begin position="1472"/>
        <end position="1483"/>
    </location>
</feature>
<feature type="domain" description="Collagen binding" evidence="10">
    <location>
        <begin position="645"/>
        <end position="747"/>
    </location>
</feature>
<feature type="domain" description="SpaA-like prealbumin fold" evidence="11">
    <location>
        <begin position="1184"/>
        <end position="1265"/>
    </location>
</feature>
<evidence type="ECO:0000259" key="11">
    <source>
        <dbReference type="Pfam" id="PF17802"/>
    </source>
</evidence>
<keyword evidence="5 9" id="KW-0732">Signal</keyword>
<dbReference type="Gene3D" id="2.60.40.10">
    <property type="entry name" value="Immunoglobulins"/>
    <property type="match status" value="4"/>
</dbReference>
<feature type="domain" description="SpaA-like prealbumin fold" evidence="11">
    <location>
        <begin position="1282"/>
        <end position="1358"/>
    </location>
</feature>
<dbReference type="Gene3D" id="2.60.40.740">
    <property type="match status" value="5"/>
</dbReference>
<dbReference type="InterPro" id="IPR013783">
    <property type="entry name" value="Ig-like_fold"/>
</dbReference>
<evidence type="ECO:0000256" key="5">
    <source>
        <dbReference type="ARBA" id="ARBA00022729"/>
    </source>
</evidence>
<evidence type="ECO:0000256" key="6">
    <source>
        <dbReference type="ARBA" id="ARBA00023088"/>
    </source>
</evidence>
<keyword evidence="4" id="KW-0964">Secreted</keyword>
<dbReference type="Gene3D" id="2.60.40.1280">
    <property type="match status" value="1"/>
</dbReference>
<feature type="domain" description="Collagen binding" evidence="10">
    <location>
        <begin position="368"/>
        <end position="492"/>
    </location>
</feature>
<feature type="region of interest" description="Disordered" evidence="7">
    <location>
        <begin position="755"/>
        <end position="784"/>
    </location>
</feature>
<organism evidence="13 14">
    <name type="scientific">Listeria immobilis</name>
    <dbReference type="NCBI Taxonomy" id="2713502"/>
    <lineage>
        <taxon>Bacteria</taxon>
        <taxon>Bacillati</taxon>
        <taxon>Bacillota</taxon>
        <taxon>Bacilli</taxon>
        <taxon>Bacillales</taxon>
        <taxon>Listeriaceae</taxon>
        <taxon>Listeria</taxon>
    </lineage>
</organism>
<dbReference type="Pfam" id="PF05737">
    <property type="entry name" value="Collagen_bind"/>
    <property type="match status" value="5"/>
</dbReference>
<keyword evidence="6" id="KW-0572">Peptidoglycan-anchor</keyword>
<dbReference type="GO" id="GO:0005518">
    <property type="term" value="F:collagen binding"/>
    <property type="evidence" value="ECO:0007669"/>
    <property type="project" value="InterPro"/>
</dbReference>
<evidence type="ECO:0000313" key="13">
    <source>
        <dbReference type="EMBL" id="MBC1487528.1"/>
    </source>
</evidence>
<feature type="domain" description="SDR-like Ig" evidence="12">
    <location>
        <begin position="252"/>
        <end position="340"/>
    </location>
</feature>
<dbReference type="InterPro" id="IPR011252">
    <property type="entry name" value="Fibrogen-bd_dom1"/>
</dbReference>
<name>A0A7X0X512_9LIST</name>
<evidence type="ECO:0000256" key="7">
    <source>
        <dbReference type="SAM" id="MobiDB-lite"/>
    </source>
</evidence>
<feature type="domain" description="SpaA-like prealbumin fold" evidence="11">
    <location>
        <begin position="1375"/>
        <end position="1450"/>
    </location>
</feature>
<evidence type="ECO:0000256" key="9">
    <source>
        <dbReference type="SAM" id="SignalP"/>
    </source>
</evidence>
<comment type="caution">
    <text evidence="13">The sequence shown here is derived from an EMBL/GenBank/DDBJ whole genome shotgun (WGS) entry which is preliminary data.</text>
</comment>
<comment type="similarity">
    <text evidence="2">Belongs to the serine-aspartate repeat-containing protein (SDr) family.</text>
</comment>
<evidence type="ECO:0000256" key="3">
    <source>
        <dbReference type="ARBA" id="ARBA00022512"/>
    </source>
</evidence>
<evidence type="ECO:0000256" key="8">
    <source>
        <dbReference type="SAM" id="Phobius"/>
    </source>
</evidence>
<keyword evidence="13" id="KW-0176">Collagen</keyword>
<feature type="transmembrane region" description="Helical" evidence="8">
    <location>
        <begin position="1521"/>
        <end position="1540"/>
    </location>
</feature>
<feature type="region of interest" description="Disordered" evidence="7">
    <location>
        <begin position="135"/>
        <end position="209"/>
    </location>
</feature>
<feature type="compositionally biased region" description="Basic and acidic residues" evidence="7">
    <location>
        <begin position="187"/>
        <end position="209"/>
    </location>
</feature>
<feature type="signal peptide" evidence="9">
    <location>
        <begin position="1"/>
        <end position="25"/>
    </location>
</feature>
<dbReference type="EMBL" id="JAASTW010000001">
    <property type="protein sequence ID" value="MBC1487528.1"/>
    <property type="molecule type" value="Genomic_DNA"/>
</dbReference>
<dbReference type="PANTHER" id="PTHR36108">
    <property type="entry name" value="COLOSSIN-B-RELATED"/>
    <property type="match status" value="1"/>
</dbReference>
<accession>A0A7X0X512</accession>
<evidence type="ECO:0000256" key="2">
    <source>
        <dbReference type="ARBA" id="ARBA00007257"/>
    </source>
</evidence>
<feature type="chain" id="PRO_5030636302" evidence="9">
    <location>
        <begin position="26"/>
        <end position="1547"/>
    </location>
</feature>
<dbReference type="InterPro" id="IPR041171">
    <property type="entry name" value="SDR_Ig"/>
</dbReference>
<dbReference type="SUPFAM" id="SSF49401">
    <property type="entry name" value="Bacterial adhesins"/>
    <property type="match status" value="6"/>
</dbReference>
<evidence type="ECO:0000259" key="10">
    <source>
        <dbReference type="Pfam" id="PF05737"/>
    </source>
</evidence>
<proteinExistence type="inferred from homology"/>
<keyword evidence="3" id="KW-0134">Cell wall</keyword>
<feature type="compositionally biased region" description="Low complexity" evidence="7">
    <location>
        <begin position="175"/>
        <end position="185"/>
    </location>
</feature>
<dbReference type="NCBIfam" id="TIGR01167">
    <property type="entry name" value="LPXTG_anchor"/>
    <property type="match status" value="1"/>
</dbReference>
<evidence type="ECO:0000259" key="12">
    <source>
        <dbReference type="Pfam" id="PF17961"/>
    </source>
</evidence>
<feature type="compositionally biased region" description="Basic and acidic residues" evidence="7">
    <location>
        <begin position="162"/>
        <end position="171"/>
    </location>
</feature>
<dbReference type="InterPro" id="IPR008966">
    <property type="entry name" value="Adhesion_dom_sf"/>
</dbReference>
<sequence>MKKTLYLLFVGLLIAQVFFPYLAKADDSAGGTASVKLTKVEKKEEQVTKDNQFRFKVTAQVKNETLEPQKTSITVSNNVSLQLENEGEILDEQNKEVGKYKINGNEIQFDVPAGQDGTISLEIATTYLEQSSKLEKDKVEFSTETNQLTSEVTLYQEPQEPQEPKETEPPKADTPTESTPTESTEANGDKPVADQKEVQKAPEERAVAADEPQDVKDIFASLGYSEEDSTILTGMELTYFDADGNPVENPTVDDYVHFKFTWAIPNDVGAEIQAGDYYTFKLPDTVKVSQNQTIPLDPYANVEVSTDGTVKFIFTDEVQTHSNVHGTLEFDTQLNAEDIDGPGEITIKIPFEDNIPPVDINVKPAVDSTIEKSGHFDKEFNPDYIYWQVDINKSLDTIDNAVVNETFPPGTTYQSVEVYKVKVDLYGEVYPGSEELVTSGYTVDAAGNVTFTTPISDAYRLKYTTKIDEDAKPEAGGSKTFENTAVLNADGTELPAKASVVASYGTLLNKQSSNYDPTTQTSEWTIKYNYGEKSIAEEDATLHDVFGDSSMQLVDGSVQMNIITFDEDGSEVQGRKLIEGVDYKIEMTENGFDIVFLHDIDYAVKITYKTTITGTVDDNVTINNTVTTDTGDSSNSSGGIVQQNVVKTVGAADYDAKEVSWQIDINKNHYMMTNWQLTDQLSPGLTLLPETFVMKDMVTGATLVKEQDYSLVYDEASRQFTVRFLNTYAAGTDHDFRITYKTTFDTRVDGVDDPDRIFPNNASTTWTDENGDSHSSSDGATFDPNDAAKYNGFKNGSYNATTSRITWSIGVNYDSKELEDATLVDPIQGNQQYVPNSVKIYHYTVNPDGSIEKGDEVSNYGDFTIIEPSEANNQTLTVRFPDDQSAAYIVEFKTTLNGQVIEPTYDNDATFTNGDTQPHHLTAEVSIDNGGDFVNKSGYQDEDGFANWSITVNPSGSTLNDVVVTDHPSSNQAIDESSIVVYRTIVKPDGSIVKNPYLPLKEGTDYSVSLTTNATTGEQELKIEFLHQIKAPYIIEYRSFVFVNSEPNQKLTNDVTVSGNNEVAVNDGDNTTVDVVVLNGSGTAVGETGGIVFQKVNGDNEPLTGAEFRLWNKDKTIVLREATVDANGELSFGNLPYGDYILQETKAPTGYTISDELAAGKQVTISEETTNATEPIPVVNNPNKVTLKKANESGDPLSGAEFQLEQNIGGSWNKIRTDETFATDLNGEIEIDGLLPGDYRLTEVFAPAGYILNTEPIPFTVSEAEDGQIPDIVLGPFINYTGSIEAVKQSESGEKLAGAVFEVRDADQNVVKRVISGREGHIAVNNLAPGTYSLVEIRAPRGYILNTKPVEFTIADTNEGDPGTIQLDSLINYKGSVELIKNSDSGATLSGVYFDLYTEDGTLVKQNLTTNKAGEIQVDNLAPGKYYFVETKAKDGYQLNSAKIEFEVTTEFAGKPTRITVTAINYEKDHPNTPGTDGKNGTDGTNGGNGTNNTNNSKVKEQPNVRMEQSNLPETGDTDNAIWWASLGLILIGFASVTLIRQARRHR</sequence>
<feature type="compositionally biased region" description="Polar residues" evidence="7">
    <location>
        <begin position="760"/>
        <end position="779"/>
    </location>
</feature>
<dbReference type="Pfam" id="PF17802">
    <property type="entry name" value="SpaA"/>
    <property type="match status" value="4"/>
</dbReference>
<keyword evidence="8" id="KW-0812">Transmembrane</keyword>
<gene>
    <name evidence="13" type="ORF">HCJ38_00600</name>
</gene>
<feature type="domain" description="SpaA-like prealbumin fold" evidence="11">
    <location>
        <begin position="1090"/>
        <end position="1169"/>
    </location>
</feature>
<keyword evidence="8" id="KW-1133">Transmembrane helix</keyword>